<evidence type="ECO:0000256" key="4">
    <source>
        <dbReference type="ARBA" id="ARBA00023054"/>
    </source>
</evidence>
<evidence type="ECO:0000313" key="12">
    <source>
        <dbReference type="Proteomes" id="UP000007799"/>
    </source>
</evidence>
<dbReference type="Proteomes" id="UP000007799">
    <property type="component" value="Unassembled WGS sequence"/>
</dbReference>
<evidence type="ECO:0000256" key="6">
    <source>
        <dbReference type="ARBA" id="ARBA00068376"/>
    </source>
</evidence>
<evidence type="ECO:0000256" key="8">
    <source>
        <dbReference type="SAM" id="Coils"/>
    </source>
</evidence>
<accession>F2U1X7</accession>
<dbReference type="OrthoDB" id="3176171at2759"/>
<gene>
    <name evidence="11" type="ORF">PTSG_02345</name>
</gene>
<evidence type="ECO:0000256" key="7">
    <source>
        <dbReference type="PROSITE-ProRule" id="PRU00283"/>
    </source>
</evidence>
<dbReference type="GO" id="GO:0003777">
    <property type="term" value="F:microtubule motor activity"/>
    <property type="evidence" value="ECO:0007669"/>
    <property type="project" value="InterPro"/>
</dbReference>
<feature type="binding site" evidence="7">
    <location>
        <begin position="150"/>
        <end position="157"/>
    </location>
    <ligand>
        <name>ATP</name>
        <dbReference type="ChEBI" id="CHEBI:30616"/>
    </ligand>
</feature>
<keyword evidence="2 7" id="KW-0547">Nucleotide-binding</keyword>
<feature type="compositionally biased region" description="Acidic residues" evidence="9">
    <location>
        <begin position="888"/>
        <end position="925"/>
    </location>
</feature>
<feature type="compositionally biased region" description="Basic residues" evidence="9">
    <location>
        <begin position="1"/>
        <end position="24"/>
    </location>
</feature>
<comment type="similarity">
    <text evidence="7">Belongs to the TRAFAC class myosin-kinesin ATPase superfamily. Kinesin family.</text>
</comment>
<keyword evidence="3 7" id="KW-0067">ATP-binding</keyword>
<dbReference type="PRINTS" id="PR00380">
    <property type="entry name" value="KINESINHEAVY"/>
</dbReference>
<dbReference type="PROSITE" id="PS00411">
    <property type="entry name" value="KINESIN_MOTOR_1"/>
    <property type="match status" value="1"/>
</dbReference>
<dbReference type="InterPro" id="IPR027640">
    <property type="entry name" value="Kinesin-like_fam"/>
</dbReference>
<dbReference type="GO" id="GO:0005874">
    <property type="term" value="C:microtubule"/>
    <property type="evidence" value="ECO:0007669"/>
    <property type="project" value="UniProtKB-KW"/>
</dbReference>
<evidence type="ECO:0000313" key="11">
    <source>
        <dbReference type="EMBL" id="EGD81629.1"/>
    </source>
</evidence>
<feature type="region of interest" description="Disordered" evidence="9">
    <location>
        <begin position="811"/>
        <end position="992"/>
    </location>
</feature>
<organism evidence="11 12">
    <name type="scientific">Salpingoeca rosetta (strain ATCC 50818 / BSB-021)</name>
    <dbReference type="NCBI Taxonomy" id="946362"/>
    <lineage>
        <taxon>Eukaryota</taxon>
        <taxon>Choanoflagellata</taxon>
        <taxon>Craspedida</taxon>
        <taxon>Salpingoecidae</taxon>
        <taxon>Salpingoeca</taxon>
    </lineage>
</organism>
<evidence type="ECO:0000259" key="10">
    <source>
        <dbReference type="PROSITE" id="PS50067"/>
    </source>
</evidence>
<dbReference type="GO" id="GO:0008017">
    <property type="term" value="F:microtubule binding"/>
    <property type="evidence" value="ECO:0007669"/>
    <property type="project" value="InterPro"/>
</dbReference>
<keyword evidence="4 8" id="KW-0175">Coiled coil</keyword>
<dbReference type="AlphaFoldDB" id="F2U1X7"/>
<feature type="compositionally biased region" description="Polar residues" evidence="9">
    <location>
        <begin position="975"/>
        <end position="987"/>
    </location>
</feature>
<feature type="coiled-coil region" evidence="8">
    <location>
        <begin position="522"/>
        <end position="556"/>
    </location>
</feature>
<feature type="domain" description="Kinesin motor" evidence="10">
    <location>
        <begin position="57"/>
        <end position="392"/>
    </location>
</feature>
<dbReference type="Pfam" id="PF00225">
    <property type="entry name" value="Kinesin"/>
    <property type="match status" value="1"/>
</dbReference>
<dbReference type="SMART" id="SM00129">
    <property type="entry name" value="KISc"/>
    <property type="match status" value="1"/>
</dbReference>
<dbReference type="FunFam" id="3.40.850.10:FF:000056">
    <property type="entry name" value="Kinesin-like protein"/>
    <property type="match status" value="1"/>
</dbReference>
<dbReference type="STRING" id="946362.F2U1X7"/>
<dbReference type="GO" id="GO:0005524">
    <property type="term" value="F:ATP binding"/>
    <property type="evidence" value="ECO:0007669"/>
    <property type="project" value="UniProtKB-UniRule"/>
</dbReference>
<evidence type="ECO:0000256" key="2">
    <source>
        <dbReference type="ARBA" id="ARBA00022741"/>
    </source>
</evidence>
<dbReference type="InterPro" id="IPR001752">
    <property type="entry name" value="Kinesin_motor_dom"/>
</dbReference>
<dbReference type="PANTHER" id="PTHR47968:SF13">
    <property type="entry name" value="KINESIN-LIKE PROTEIN KIF19 ISOFORM X1"/>
    <property type="match status" value="1"/>
</dbReference>
<name>F2U1X7_SALR5</name>
<dbReference type="InterPro" id="IPR036961">
    <property type="entry name" value="Kinesin_motor_dom_sf"/>
</dbReference>
<reference evidence="11" key="1">
    <citation type="submission" date="2009-08" db="EMBL/GenBank/DDBJ databases">
        <title>Annotation of Salpingoeca rosetta.</title>
        <authorList>
            <consortium name="The Broad Institute Genome Sequencing Platform"/>
            <person name="Russ C."/>
            <person name="Cuomo C."/>
            <person name="Burger G."/>
            <person name="Gray M.W."/>
            <person name="Holland P.W.H."/>
            <person name="King N."/>
            <person name="Lang F.B.F."/>
            <person name="Roger A.J."/>
            <person name="Ruiz-Trillo I."/>
            <person name="Young S.K."/>
            <person name="Zeng Q."/>
            <person name="Gargeya S."/>
            <person name="Alvarado L."/>
            <person name="Berlin A."/>
            <person name="Chapman S.B."/>
            <person name="Chen Z."/>
            <person name="Freedman E."/>
            <person name="Gellesch M."/>
            <person name="Goldberg J."/>
            <person name="Griggs A."/>
            <person name="Gujja S."/>
            <person name="Heilman E."/>
            <person name="Heiman D."/>
            <person name="Howarth C."/>
            <person name="Mehta T."/>
            <person name="Neiman D."/>
            <person name="Pearson M."/>
            <person name="Roberts A."/>
            <person name="Saif S."/>
            <person name="Shea T."/>
            <person name="Shenoy N."/>
            <person name="Sisk P."/>
            <person name="Stolte C."/>
            <person name="Sykes S."/>
            <person name="White J."/>
            <person name="Yandava C."/>
            <person name="Haas B."/>
            <person name="Nusbaum C."/>
            <person name="Birren B."/>
        </authorList>
    </citation>
    <scope>NUCLEOTIDE SEQUENCE</scope>
    <source>
        <strain evidence="11">ATCC 50818</strain>
    </source>
</reference>
<dbReference type="PANTHER" id="PTHR47968">
    <property type="entry name" value="CENTROMERE PROTEIN E"/>
    <property type="match status" value="1"/>
</dbReference>
<dbReference type="Gene3D" id="3.40.850.10">
    <property type="entry name" value="Kinesin motor domain"/>
    <property type="match status" value="1"/>
</dbReference>
<sequence>MMGSHPQRKKRRDRQRGSKGRRKRDSGGGGGDVGGGVGGGGGGSNSDTLRSTGRRSKLTVCVRVRPRLHHEVAAGRKDIARVVDEKMVVLMDPHDNSDDILRRNRSREKRFAFDTCFDSSANQKTVYTMTTKPIIKGVLNGYNATVFAYGPTGSGKTYTMLGNADNPGIMTHTLRDLFKLVARREDETEYRITMTYVELYNEYLYDLLVDDSDELELREDAHGNNHVIGATEVHITQPEQVLGLLMEGNRRRTQEATAANSTSSRSHAILCIRVRSTPRMQDIQRQHKLGQLYMCDLAGSERAAHTKNIGQRMVEGQHINRSLLALGNCINSLGSHGQVKYVNYRDSKLTRLLKHALGGNCRTVMIAHISPCDHHFEESYNTLTYANRAKNIKTRVTRNAEQVQAHVTEYTNIISSLKDQIATLQRRLTERKKSAPPRPRSASGDSRRLSSADAMPSIVEFQLQLDQLLKDQLDLFEQLHDIRHKSLEVVLDAREQTTDSLLADNVFDLDIYDESSDSKQVLQVVTDQVDLARDKLKRLEDERQAVLSKIDAGRSQALQLLKEAQTANSLDEEAEHVLSHLHGLFDSKLALASAESSRTSLQQYLMETSAALEQLQRQTVEQSHIIRQQARLLAEHGIELPVSLQLEQRKSIADQRVAAAIVAMDRDLPLMCLDPEEIIRRRNAQRVQPKRLHDQLRKHYANRMKTISNLGFSHDQAQLTRSTSLTGIHRGSLIPGTGQALELARIASDMRGDGDENNNENSETSGQPRPMSKVQMRRATSPIIPHPHGLHLDSEAAQQQEQRWRRALEKKAPITSTPLPGSAAFYNNGAGKAGRKGSGRKRSASHSPTTMYKTFTKAASPMPLDRTYTKDDFKAAQQRSSDETNGGDGDDTMIADAYNNDDDDYEDDFDDDFDDDDDDDDDTDADSDRYRREDARTHARQQQQQQQQQGASKKRTTDEGEKRVDETRALHQHPLATNNSGNEAPQRNTHDVLRKGRVMHAQPTPVAPQLDVPSPRQLRVETAKISPKHHPNNPQVRRGKQLVALHPTMPRLTVQASPYAIAPRHLRRGGR</sequence>
<dbReference type="InterPro" id="IPR027417">
    <property type="entry name" value="P-loop_NTPase"/>
</dbReference>
<dbReference type="InterPro" id="IPR019821">
    <property type="entry name" value="Kinesin_motor_CS"/>
</dbReference>
<feature type="region of interest" description="Disordered" evidence="9">
    <location>
        <begin position="428"/>
        <end position="449"/>
    </location>
</feature>
<dbReference type="GO" id="GO:0007018">
    <property type="term" value="P:microtubule-based movement"/>
    <property type="evidence" value="ECO:0007669"/>
    <property type="project" value="InterPro"/>
</dbReference>
<feature type="region of interest" description="Disordered" evidence="9">
    <location>
        <begin position="750"/>
        <end position="775"/>
    </location>
</feature>
<dbReference type="SUPFAM" id="SSF52540">
    <property type="entry name" value="P-loop containing nucleoside triphosphate hydrolases"/>
    <property type="match status" value="1"/>
</dbReference>
<protein>
    <recommendedName>
        <fullName evidence="6">Kinesin-like protein KIN-8B</fullName>
    </recommendedName>
</protein>
<evidence type="ECO:0000256" key="3">
    <source>
        <dbReference type="ARBA" id="ARBA00022840"/>
    </source>
</evidence>
<dbReference type="InParanoid" id="F2U1X7"/>
<feature type="compositionally biased region" description="Gly residues" evidence="9">
    <location>
        <begin position="27"/>
        <end position="44"/>
    </location>
</feature>
<dbReference type="EMBL" id="GL832959">
    <property type="protein sequence ID" value="EGD81629.1"/>
    <property type="molecule type" value="Genomic_DNA"/>
</dbReference>
<dbReference type="RefSeq" id="XP_004996833.1">
    <property type="nucleotide sequence ID" value="XM_004996776.1"/>
</dbReference>
<dbReference type="GeneID" id="16077426"/>
<feature type="compositionally biased region" description="Basic and acidic residues" evidence="9">
    <location>
        <begin position="955"/>
        <end position="969"/>
    </location>
</feature>
<keyword evidence="12" id="KW-1185">Reference proteome</keyword>
<feature type="region of interest" description="Disordered" evidence="9">
    <location>
        <begin position="1"/>
        <end position="54"/>
    </location>
</feature>
<dbReference type="FunCoup" id="F2U1X7">
    <property type="interactions" value="25"/>
</dbReference>
<evidence type="ECO:0000256" key="1">
    <source>
        <dbReference type="ARBA" id="ARBA00022701"/>
    </source>
</evidence>
<dbReference type="KEGG" id="sre:PTSG_02345"/>
<dbReference type="PROSITE" id="PS50067">
    <property type="entry name" value="KINESIN_MOTOR_2"/>
    <property type="match status" value="1"/>
</dbReference>
<evidence type="ECO:0000256" key="9">
    <source>
        <dbReference type="SAM" id="MobiDB-lite"/>
    </source>
</evidence>
<evidence type="ECO:0000256" key="5">
    <source>
        <dbReference type="ARBA" id="ARBA00023175"/>
    </source>
</evidence>
<keyword evidence="1" id="KW-0493">Microtubule</keyword>
<dbReference type="eggNOG" id="KOG0242">
    <property type="taxonomic scope" value="Eukaryota"/>
</dbReference>
<feature type="compositionally biased region" description="Basic and acidic residues" evidence="9">
    <location>
        <begin position="926"/>
        <end position="937"/>
    </location>
</feature>
<keyword evidence="5 7" id="KW-0505">Motor protein</keyword>
<feature type="compositionally biased region" description="Basic residues" evidence="9">
    <location>
        <begin position="833"/>
        <end position="844"/>
    </location>
</feature>
<proteinExistence type="inferred from homology"/>